<dbReference type="Pfam" id="PF01936">
    <property type="entry name" value="NYN"/>
    <property type="match status" value="1"/>
</dbReference>
<evidence type="ECO:0000313" key="3">
    <source>
        <dbReference type="Proteomes" id="UP000177478"/>
    </source>
</evidence>
<dbReference type="GO" id="GO:0004540">
    <property type="term" value="F:RNA nuclease activity"/>
    <property type="evidence" value="ECO:0007669"/>
    <property type="project" value="InterPro"/>
</dbReference>
<protein>
    <recommendedName>
        <fullName evidence="1">NYN domain-containing protein</fullName>
    </recommendedName>
</protein>
<dbReference type="EMBL" id="MGKD01000007">
    <property type="protein sequence ID" value="OGN20176.1"/>
    <property type="molecule type" value="Genomic_DNA"/>
</dbReference>
<dbReference type="InterPro" id="IPR047140">
    <property type="entry name" value="LabA"/>
</dbReference>
<gene>
    <name evidence="2" type="ORF">A3F25_01995</name>
</gene>
<evidence type="ECO:0000259" key="1">
    <source>
        <dbReference type="Pfam" id="PF01936"/>
    </source>
</evidence>
<evidence type="ECO:0000313" key="2">
    <source>
        <dbReference type="EMBL" id="OGN20176.1"/>
    </source>
</evidence>
<dbReference type="InterPro" id="IPR021139">
    <property type="entry name" value="NYN"/>
</dbReference>
<name>A0A1F8G620_9BACT</name>
<dbReference type="Gene3D" id="3.40.50.1010">
    <property type="entry name" value="5'-nuclease"/>
    <property type="match status" value="1"/>
</dbReference>
<dbReference type="PANTHER" id="PTHR35458">
    <property type="entry name" value="SLR0755 PROTEIN"/>
    <property type="match status" value="1"/>
</dbReference>
<dbReference type="PANTHER" id="PTHR35458:SF8">
    <property type="entry name" value="SLR0650 PROTEIN"/>
    <property type="match status" value="1"/>
</dbReference>
<feature type="domain" description="NYN" evidence="1">
    <location>
        <begin position="8"/>
        <end position="163"/>
    </location>
</feature>
<sequence>MTLPEKPKAGIYIDDSNLYKRGKAAGWMTDYRKLYKWVAALNTIVHARIYMGRPRYEPAKSISEALEKYFERIGYKVTAKDLKKLRDSQAPSGYRNKCNFDVEMHDEIMEDIQDLDIVYIVSGDSDFIRTKEKVLKRQKHIKFIAYENNCAWEIRTASWFISLDSIRAEVERVKNPQN</sequence>
<dbReference type="Proteomes" id="UP000177478">
    <property type="component" value="Unassembled WGS sequence"/>
</dbReference>
<proteinExistence type="predicted"/>
<comment type="caution">
    <text evidence="2">The sequence shown here is derived from an EMBL/GenBank/DDBJ whole genome shotgun (WGS) entry which is preliminary data.</text>
</comment>
<organism evidence="2 3">
    <name type="scientific">Candidatus Yanofskybacteria bacterium RIFCSPHIGHO2_12_FULL_45_19b</name>
    <dbReference type="NCBI Taxonomy" id="1802689"/>
    <lineage>
        <taxon>Bacteria</taxon>
        <taxon>Candidatus Yanofskyibacteriota</taxon>
    </lineage>
</organism>
<dbReference type="AlphaFoldDB" id="A0A1F8G620"/>
<accession>A0A1F8G620</accession>
<reference evidence="2 3" key="1">
    <citation type="journal article" date="2016" name="Nat. Commun.">
        <title>Thousands of microbial genomes shed light on interconnected biogeochemical processes in an aquifer system.</title>
        <authorList>
            <person name="Anantharaman K."/>
            <person name="Brown C.T."/>
            <person name="Hug L.A."/>
            <person name="Sharon I."/>
            <person name="Castelle C.J."/>
            <person name="Probst A.J."/>
            <person name="Thomas B.C."/>
            <person name="Singh A."/>
            <person name="Wilkins M.J."/>
            <person name="Karaoz U."/>
            <person name="Brodie E.L."/>
            <person name="Williams K.H."/>
            <person name="Hubbard S.S."/>
            <person name="Banfield J.F."/>
        </authorList>
    </citation>
    <scope>NUCLEOTIDE SEQUENCE [LARGE SCALE GENOMIC DNA]</scope>
</reference>